<dbReference type="Pfam" id="PF14689">
    <property type="entry name" value="SPOB_a"/>
    <property type="match status" value="1"/>
</dbReference>
<dbReference type="OrthoDB" id="2375606at2"/>
<gene>
    <name evidence="5" type="ORF">CD29_09735</name>
</gene>
<keyword evidence="3" id="KW-0418">Kinase</keyword>
<dbReference type="AlphaFoldDB" id="A0A0A3I546"/>
<dbReference type="SUPFAM" id="SSF55890">
    <property type="entry name" value="Sporulation response regulatory protein Spo0B"/>
    <property type="match status" value="1"/>
</dbReference>
<name>A0A0A3I546_9BACL</name>
<proteinExistence type="predicted"/>
<dbReference type="InterPro" id="IPR037100">
    <property type="entry name" value="Spo0B_C_sf"/>
</dbReference>
<comment type="caution">
    <text evidence="5">The sequence shown here is derived from an EMBL/GenBank/DDBJ whole genome shotgun (WGS) entry which is preliminary data.</text>
</comment>
<accession>A0A0A3I546</accession>
<dbReference type="Gene3D" id="3.30.565.30">
    <property type="entry name" value="Sporulation initiation phosphotransferase B (SpoOB), C-terminal domain"/>
    <property type="match status" value="1"/>
</dbReference>
<dbReference type="STRING" id="1384049.CD29_09735"/>
<dbReference type="eggNOG" id="COG3290">
    <property type="taxonomic scope" value="Bacteria"/>
</dbReference>
<evidence type="ECO:0000313" key="6">
    <source>
        <dbReference type="Proteomes" id="UP000030416"/>
    </source>
</evidence>
<dbReference type="RefSeq" id="WP_036185825.1">
    <property type="nucleotide sequence ID" value="NZ_AVDA01000010.1"/>
</dbReference>
<keyword evidence="2" id="KW-0808">Transferase</keyword>
<keyword evidence="6" id="KW-1185">Reference proteome</keyword>
<dbReference type="Gene3D" id="1.10.287.130">
    <property type="match status" value="1"/>
</dbReference>
<protein>
    <recommendedName>
        <fullName evidence="4">SpoOB alpha-helical domain-containing protein</fullName>
    </recommendedName>
</protein>
<reference evidence="5 6" key="1">
    <citation type="submission" date="2014-02" db="EMBL/GenBank/DDBJ databases">
        <title>Draft genome sequence of Lysinibacillus manganicus DSM 26584T.</title>
        <authorList>
            <person name="Zhang F."/>
            <person name="Wang G."/>
            <person name="Zhang L."/>
        </authorList>
    </citation>
    <scope>NUCLEOTIDE SEQUENCE [LARGE SCALE GENOMIC DNA]</scope>
    <source>
        <strain evidence="5 6">DSM 26584</strain>
    </source>
</reference>
<sequence length="173" mass="20580">MKNKALTIVESLRYANHDFFNHLQLIHMNLELGRVEETKIMIKEISEAYKSFSTLNKLTLPKTVEWLYTFSFRFPAIYFTLNSSIEDTNNLQNDNEIVEYLEKAIQHVYDSLDPFVESQLAIDVHVKQDTFKLQFHLKGNWESNMTFPIELKKLKVKTYEKTQQSWKYELTSE</sequence>
<dbReference type="Proteomes" id="UP000030416">
    <property type="component" value="Unassembled WGS sequence"/>
</dbReference>
<evidence type="ECO:0000256" key="3">
    <source>
        <dbReference type="ARBA" id="ARBA00022777"/>
    </source>
</evidence>
<organism evidence="5 6">
    <name type="scientific">Ureibacillus manganicus DSM 26584</name>
    <dbReference type="NCBI Taxonomy" id="1384049"/>
    <lineage>
        <taxon>Bacteria</taxon>
        <taxon>Bacillati</taxon>
        <taxon>Bacillota</taxon>
        <taxon>Bacilli</taxon>
        <taxon>Bacillales</taxon>
        <taxon>Caryophanaceae</taxon>
        <taxon>Ureibacillus</taxon>
    </lineage>
</organism>
<evidence type="ECO:0000259" key="4">
    <source>
        <dbReference type="Pfam" id="PF14689"/>
    </source>
</evidence>
<evidence type="ECO:0000256" key="2">
    <source>
        <dbReference type="ARBA" id="ARBA00022679"/>
    </source>
</evidence>
<dbReference type="InterPro" id="IPR016120">
    <property type="entry name" value="Sig_transdc_His_kin_SpoOB"/>
</dbReference>
<dbReference type="GO" id="GO:0000155">
    <property type="term" value="F:phosphorelay sensor kinase activity"/>
    <property type="evidence" value="ECO:0007669"/>
    <property type="project" value="InterPro"/>
</dbReference>
<evidence type="ECO:0000313" key="5">
    <source>
        <dbReference type="EMBL" id="KGR78650.1"/>
    </source>
</evidence>
<dbReference type="InterPro" id="IPR039506">
    <property type="entry name" value="SPOB_a"/>
</dbReference>
<feature type="domain" description="SpoOB alpha-helical" evidence="4">
    <location>
        <begin position="3"/>
        <end position="57"/>
    </location>
</feature>
<keyword evidence="1" id="KW-0597">Phosphoprotein</keyword>
<evidence type="ECO:0000256" key="1">
    <source>
        <dbReference type="ARBA" id="ARBA00022553"/>
    </source>
</evidence>
<dbReference type="EMBL" id="JPVN01000010">
    <property type="protein sequence ID" value="KGR78650.1"/>
    <property type="molecule type" value="Genomic_DNA"/>
</dbReference>